<evidence type="ECO:0000256" key="2">
    <source>
        <dbReference type="ARBA" id="ARBA00007931"/>
    </source>
</evidence>
<keyword evidence="4 14" id="KW-0645">Protease</keyword>
<keyword evidence="20" id="KW-1185">Reference proteome</keyword>
<keyword evidence="5 14" id="KW-0812">Transmembrane</keyword>
<accession>A0A2S6I9J8</accession>
<evidence type="ECO:0000256" key="5">
    <source>
        <dbReference type="ARBA" id="ARBA00022692"/>
    </source>
</evidence>
<evidence type="ECO:0000313" key="20">
    <source>
        <dbReference type="Proteomes" id="UP000237662"/>
    </source>
</evidence>
<keyword evidence="10 14" id="KW-1133">Transmembrane helix</keyword>
<dbReference type="CDD" id="cd06164">
    <property type="entry name" value="S2P-M50_SpoIVFB_CBS"/>
    <property type="match status" value="1"/>
</dbReference>
<dbReference type="Gene3D" id="3.10.580.10">
    <property type="entry name" value="CBS-domain"/>
    <property type="match status" value="1"/>
</dbReference>
<feature type="transmembrane region" description="Helical" evidence="14">
    <location>
        <begin position="143"/>
        <end position="163"/>
    </location>
</feature>
<keyword evidence="8 14" id="KW-0378">Hydrolase</keyword>
<keyword evidence="12 17" id="KW-0129">CBS domain</keyword>
<evidence type="ECO:0000256" key="1">
    <source>
        <dbReference type="ARBA" id="ARBA00004651"/>
    </source>
</evidence>
<dbReference type="PANTHER" id="PTHR39188">
    <property type="entry name" value="MEMBRANE-ASSOCIATED ZINC METALLOPROTEASE M50B"/>
    <property type="match status" value="1"/>
</dbReference>
<feature type="active site" evidence="15">
    <location>
        <position position="60"/>
    </location>
</feature>
<evidence type="ECO:0000256" key="17">
    <source>
        <dbReference type="PROSITE-ProRule" id="PRU00703"/>
    </source>
</evidence>
<evidence type="ECO:0000256" key="7">
    <source>
        <dbReference type="ARBA" id="ARBA00022737"/>
    </source>
</evidence>
<feature type="binding site" evidence="16">
    <location>
        <position position="166"/>
    </location>
    <ligand>
        <name>Zn(2+)</name>
        <dbReference type="ChEBI" id="CHEBI:29105"/>
        <note>catalytic</note>
    </ligand>
</feature>
<keyword evidence="11 14" id="KW-0482">Metalloprotease</keyword>
<keyword evidence="7" id="KW-0677">Repeat</keyword>
<feature type="binding site" evidence="16">
    <location>
        <position position="63"/>
    </location>
    <ligand>
        <name>Zn(2+)</name>
        <dbReference type="ChEBI" id="CHEBI:29105"/>
        <note>catalytic</note>
    </ligand>
</feature>
<dbReference type="InterPro" id="IPR000644">
    <property type="entry name" value="CBS_dom"/>
</dbReference>
<protein>
    <recommendedName>
        <fullName evidence="14">Zinc metalloprotease</fullName>
    </recommendedName>
</protein>
<feature type="transmembrane region" description="Helical" evidence="14">
    <location>
        <begin position="194"/>
        <end position="221"/>
    </location>
</feature>
<evidence type="ECO:0000256" key="10">
    <source>
        <dbReference type="ARBA" id="ARBA00022989"/>
    </source>
</evidence>
<comment type="caution">
    <text evidence="19">The sequence shown here is derived from an EMBL/GenBank/DDBJ whole genome shotgun (WGS) entry which is preliminary data.</text>
</comment>
<dbReference type="EMBL" id="PTJC01000005">
    <property type="protein sequence ID" value="PPK88174.1"/>
    <property type="molecule type" value="Genomic_DNA"/>
</dbReference>
<evidence type="ECO:0000256" key="3">
    <source>
        <dbReference type="ARBA" id="ARBA00022475"/>
    </source>
</evidence>
<feature type="transmembrane region" description="Helical" evidence="14">
    <location>
        <begin position="45"/>
        <end position="66"/>
    </location>
</feature>
<feature type="domain" description="CBS" evidence="18">
    <location>
        <begin position="243"/>
        <end position="299"/>
    </location>
</feature>
<keyword evidence="3 14" id="KW-1003">Cell membrane</keyword>
<dbReference type="GO" id="GO:0008237">
    <property type="term" value="F:metallopeptidase activity"/>
    <property type="evidence" value="ECO:0007669"/>
    <property type="project" value="UniProtKB-UniRule"/>
</dbReference>
<name>A0A2S6I9J8_9BACT</name>
<sequence length="369" mass="40274">MTWTFRIGRVAGIDVKLHWTFLILLGWVFLSYFRQSGELADGLTGVGFILALFGCVVLHEFGHALAARRYGVNTRNIVLLPIGGVANLERLPEEPKEELIVAAAGPAVNVVIAVMLAAIIAATGGLPDQETLESITLPSGRNFLIGLLSVNILLVLFNLIPAFPMDGGRMLRAVLSMKFDRAKATNIAAKLGQALAIVFVFLGFFGNFWLVFIGLFIYLGAGGENRAVGMQALLEGYHVADAVMHQYTALNVHQTLDYAVSVLLDGQERDFVVLDDGEPAGILTRDDLIRGLKEHGRDGRIGQVARRPDLLELDADSELQLAYQQLRASSTPICFVRDAMGRISGVLNLENIEEVLLLRRALGNTKNRL</sequence>
<dbReference type="SUPFAM" id="SSF54631">
    <property type="entry name" value="CBS-domain pair"/>
    <property type="match status" value="1"/>
</dbReference>
<evidence type="ECO:0000256" key="4">
    <source>
        <dbReference type="ARBA" id="ARBA00022670"/>
    </source>
</evidence>
<evidence type="ECO:0000256" key="15">
    <source>
        <dbReference type="PIRSR" id="PIRSR006404-1"/>
    </source>
</evidence>
<dbReference type="PANTHER" id="PTHR39188:SF3">
    <property type="entry name" value="STAGE IV SPORULATION PROTEIN FB"/>
    <property type="match status" value="1"/>
</dbReference>
<dbReference type="AlphaFoldDB" id="A0A2S6I9J8"/>
<dbReference type="RefSeq" id="WP_104418747.1">
    <property type="nucleotide sequence ID" value="NZ_PTJC01000005.1"/>
</dbReference>
<evidence type="ECO:0000256" key="9">
    <source>
        <dbReference type="ARBA" id="ARBA00022833"/>
    </source>
</evidence>
<keyword evidence="9 14" id="KW-0862">Zinc</keyword>
<comment type="subcellular location">
    <subcellularLocation>
        <location evidence="1 14">Cell membrane</location>
        <topology evidence="1 14">Multi-pass membrane protein</topology>
    </subcellularLocation>
</comment>
<dbReference type="Pfam" id="PF02163">
    <property type="entry name" value="Peptidase_M50"/>
    <property type="match status" value="2"/>
</dbReference>
<dbReference type="InterPro" id="IPR046342">
    <property type="entry name" value="CBS_dom_sf"/>
</dbReference>
<dbReference type="GO" id="GO:0006508">
    <property type="term" value="P:proteolysis"/>
    <property type="evidence" value="ECO:0007669"/>
    <property type="project" value="UniProtKB-KW"/>
</dbReference>
<feature type="binding site" evidence="16">
    <location>
        <position position="59"/>
    </location>
    <ligand>
        <name>Zn(2+)</name>
        <dbReference type="ChEBI" id="CHEBI:29105"/>
        <note>catalytic</note>
    </ligand>
</feature>
<evidence type="ECO:0000256" key="16">
    <source>
        <dbReference type="PIRSR" id="PIRSR006404-2"/>
    </source>
</evidence>
<evidence type="ECO:0000256" key="8">
    <source>
        <dbReference type="ARBA" id="ARBA00022801"/>
    </source>
</evidence>
<keyword evidence="6 14" id="KW-0479">Metal-binding</keyword>
<dbReference type="OrthoDB" id="9800627at2"/>
<dbReference type="PROSITE" id="PS51371">
    <property type="entry name" value="CBS"/>
    <property type="match status" value="1"/>
</dbReference>
<feature type="transmembrane region" description="Helical" evidence="14">
    <location>
        <begin position="15"/>
        <end position="33"/>
    </location>
</feature>
<gene>
    <name evidence="19" type="ORF">CLV84_1139</name>
</gene>
<evidence type="ECO:0000256" key="14">
    <source>
        <dbReference type="PIRNR" id="PIRNR006404"/>
    </source>
</evidence>
<dbReference type="Proteomes" id="UP000237662">
    <property type="component" value="Unassembled WGS sequence"/>
</dbReference>
<evidence type="ECO:0000313" key="19">
    <source>
        <dbReference type="EMBL" id="PPK88174.1"/>
    </source>
</evidence>
<dbReference type="PIRSF" id="PIRSF006404">
    <property type="entry name" value="UCP006404_Pept_M50_CBS"/>
    <property type="match status" value="1"/>
</dbReference>
<reference evidence="19 20" key="1">
    <citation type="submission" date="2018-02" db="EMBL/GenBank/DDBJ databases">
        <title>Genomic Encyclopedia of Archaeal and Bacterial Type Strains, Phase II (KMG-II): from individual species to whole genera.</title>
        <authorList>
            <person name="Goeker M."/>
        </authorList>
    </citation>
    <scope>NUCLEOTIDE SEQUENCE [LARGE SCALE GENOMIC DNA]</scope>
    <source>
        <strain evidence="19 20">DSM 29526</strain>
    </source>
</reference>
<dbReference type="InterPro" id="IPR016483">
    <property type="entry name" value="UCP006404_Pept_M50_CBS"/>
</dbReference>
<evidence type="ECO:0000259" key="18">
    <source>
        <dbReference type="PROSITE" id="PS51371"/>
    </source>
</evidence>
<comment type="similarity">
    <text evidence="2 14">Belongs to the peptidase M50B family.</text>
</comment>
<evidence type="ECO:0000256" key="13">
    <source>
        <dbReference type="ARBA" id="ARBA00023136"/>
    </source>
</evidence>
<evidence type="ECO:0000256" key="12">
    <source>
        <dbReference type="ARBA" id="ARBA00023122"/>
    </source>
</evidence>
<dbReference type="GO" id="GO:0046872">
    <property type="term" value="F:metal ion binding"/>
    <property type="evidence" value="ECO:0007669"/>
    <property type="project" value="UniProtKB-UniRule"/>
</dbReference>
<comment type="cofactor">
    <cofactor evidence="14 16">
        <name>Zn(2+)</name>
        <dbReference type="ChEBI" id="CHEBI:29105"/>
    </cofactor>
    <text evidence="14 16">Binds 1 zinc ion per subunit.</text>
</comment>
<evidence type="ECO:0000256" key="6">
    <source>
        <dbReference type="ARBA" id="ARBA00022723"/>
    </source>
</evidence>
<keyword evidence="13 14" id="KW-0472">Membrane</keyword>
<dbReference type="GO" id="GO:0005886">
    <property type="term" value="C:plasma membrane"/>
    <property type="evidence" value="ECO:0007669"/>
    <property type="project" value="UniProtKB-SubCell"/>
</dbReference>
<proteinExistence type="inferred from homology"/>
<organism evidence="19 20">
    <name type="scientific">Neolewinella xylanilytica</name>
    <dbReference type="NCBI Taxonomy" id="1514080"/>
    <lineage>
        <taxon>Bacteria</taxon>
        <taxon>Pseudomonadati</taxon>
        <taxon>Bacteroidota</taxon>
        <taxon>Saprospiria</taxon>
        <taxon>Saprospirales</taxon>
        <taxon>Lewinellaceae</taxon>
        <taxon>Neolewinella</taxon>
    </lineage>
</organism>
<feature type="transmembrane region" description="Helical" evidence="14">
    <location>
        <begin position="99"/>
        <end position="123"/>
    </location>
</feature>
<evidence type="ECO:0000256" key="11">
    <source>
        <dbReference type="ARBA" id="ARBA00023049"/>
    </source>
</evidence>
<dbReference type="InterPro" id="IPR008915">
    <property type="entry name" value="Peptidase_M50"/>
</dbReference>